<keyword evidence="1" id="KW-1133">Transmembrane helix</keyword>
<feature type="transmembrane region" description="Helical" evidence="1">
    <location>
        <begin position="114"/>
        <end position="135"/>
    </location>
</feature>
<name>A0A265E657_9STAP</name>
<feature type="transmembrane region" description="Helical" evidence="1">
    <location>
        <begin position="141"/>
        <end position="161"/>
    </location>
</feature>
<accession>A0A265E657</accession>
<dbReference type="Pfam" id="PF07853">
    <property type="entry name" value="DUF1648"/>
    <property type="match status" value="1"/>
</dbReference>
<dbReference type="Proteomes" id="UP000216682">
    <property type="component" value="Unassembled WGS sequence"/>
</dbReference>
<evidence type="ECO:0000313" key="3">
    <source>
        <dbReference type="EMBL" id="OZT76718.1"/>
    </source>
</evidence>
<evidence type="ECO:0000259" key="2">
    <source>
        <dbReference type="Pfam" id="PF07853"/>
    </source>
</evidence>
<feature type="transmembrane region" description="Helical" evidence="1">
    <location>
        <begin position="64"/>
        <end position="83"/>
    </location>
</feature>
<dbReference type="AlphaFoldDB" id="A0A265E657"/>
<dbReference type="EMBL" id="NPEZ01000004">
    <property type="protein sequence ID" value="OZT76718.1"/>
    <property type="molecule type" value="Genomic_DNA"/>
</dbReference>
<gene>
    <name evidence="3" type="ORF">CFN03_09640</name>
</gene>
<comment type="caution">
    <text evidence="3">The sequence shown here is derived from an EMBL/GenBank/DDBJ whole genome shotgun (WGS) entry which is preliminary data.</text>
</comment>
<keyword evidence="1" id="KW-0472">Membrane</keyword>
<evidence type="ECO:0000313" key="4">
    <source>
        <dbReference type="Proteomes" id="UP000216682"/>
    </source>
</evidence>
<organism evidence="3 4">
    <name type="scientific">Salinicoccus roseus</name>
    <dbReference type="NCBI Taxonomy" id="45670"/>
    <lineage>
        <taxon>Bacteria</taxon>
        <taxon>Bacillati</taxon>
        <taxon>Bacillota</taxon>
        <taxon>Bacilli</taxon>
        <taxon>Bacillales</taxon>
        <taxon>Staphylococcaceae</taxon>
        <taxon>Salinicoccus</taxon>
    </lineage>
</organism>
<proteinExistence type="predicted"/>
<feature type="domain" description="DUF1648" evidence="2">
    <location>
        <begin position="28"/>
        <end position="69"/>
    </location>
</feature>
<feature type="transmembrane region" description="Helical" evidence="1">
    <location>
        <begin position="20"/>
        <end position="44"/>
    </location>
</feature>
<reference evidence="3 4" key="1">
    <citation type="submission" date="2017-07" db="EMBL/GenBank/DDBJ databases">
        <title>Shotgun whole genome sequences of three halophilic bacterial isolates.</title>
        <authorList>
            <person name="Pozzo T."/>
            <person name="Higdon S.M."/>
            <person name="Quillaguaman J."/>
        </authorList>
    </citation>
    <scope>NUCLEOTIDE SEQUENCE [LARGE SCALE GENOMIC DNA]</scope>
    <source>
        <strain evidence="3 4">BU-1</strain>
    </source>
</reference>
<evidence type="ECO:0000256" key="1">
    <source>
        <dbReference type="SAM" id="Phobius"/>
    </source>
</evidence>
<dbReference type="InterPro" id="IPR012867">
    <property type="entry name" value="DUF1648"/>
</dbReference>
<protein>
    <recommendedName>
        <fullName evidence="2">DUF1648 domain-containing protein</fullName>
    </recommendedName>
</protein>
<keyword evidence="1" id="KW-0812">Transmembrane</keyword>
<sequence length="167" mass="19087">MIDMKERPKLEIPKTMTEKVANIIGYSIFIGALIYMIITFPFLPAEVPAHFGADGEVNRYGSKYEMIVLVVTPLFLIPGLEVLERFPEIHSYPRRMDESNIEEFYLHSRMLANFAKNGTMIVFAIVFIEIINYGLIGTSTFGAFLLPLILLLTLGPVGWMIERRKIR</sequence>